<accession>A0ABY5GX70</accession>
<keyword evidence="3" id="KW-1185">Reference proteome</keyword>
<sequence length="151" mass="16897">MKKFFKYLGFGFLSVVVFFIAIIVITSIGGIDKEETFPPYITEAVPKLTTWDIEQYKLLMSEQGIEAATPEQWALYLEMFKKLGQLQSVGVPELQNSRVASTVATGNTTYAVYLVPLTFDTGEAHVQLGLQHNDGKVEINSVRFLSDLLLK</sequence>
<dbReference type="Proteomes" id="UP001059950">
    <property type="component" value="Chromosome"/>
</dbReference>
<name>A0ABY5GX70_9GAMM</name>
<keyword evidence="1" id="KW-0812">Transmembrane</keyword>
<evidence type="ECO:0000313" key="3">
    <source>
        <dbReference type="Proteomes" id="UP001059950"/>
    </source>
</evidence>
<organism evidence="2 3">
    <name type="scientific">Amphritea atlantica</name>
    <dbReference type="NCBI Taxonomy" id="355243"/>
    <lineage>
        <taxon>Bacteria</taxon>
        <taxon>Pseudomonadati</taxon>
        <taxon>Pseudomonadota</taxon>
        <taxon>Gammaproteobacteria</taxon>
        <taxon>Oceanospirillales</taxon>
        <taxon>Oceanospirillaceae</taxon>
        <taxon>Amphritea</taxon>
    </lineage>
</organism>
<keyword evidence="1" id="KW-1133">Transmembrane helix</keyword>
<evidence type="ECO:0000256" key="1">
    <source>
        <dbReference type="SAM" id="Phobius"/>
    </source>
</evidence>
<reference evidence="2" key="1">
    <citation type="submission" date="2021-04" db="EMBL/GenBank/DDBJ databases">
        <title>Oceanospirillales bacteria with DddD are important DMSP degraders in coastal seawater.</title>
        <authorList>
            <person name="Liu J."/>
        </authorList>
    </citation>
    <scope>NUCLEOTIDE SEQUENCE</scope>
    <source>
        <strain evidence="2">GY6</strain>
    </source>
</reference>
<protein>
    <recommendedName>
        <fullName evidence="4">DUF3887 domain-containing protein</fullName>
    </recommendedName>
</protein>
<evidence type="ECO:0000313" key="2">
    <source>
        <dbReference type="EMBL" id="UTW04617.1"/>
    </source>
</evidence>
<keyword evidence="1" id="KW-0472">Membrane</keyword>
<proteinExistence type="predicted"/>
<dbReference type="EMBL" id="CP073344">
    <property type="protein sequence ID" value="UTW04617.1"/>
    <property type="molecule type" value="Genomic_DNA"/>
</dbReference>
<evidence type="ECO:0008006" key="4">
    <source>
        <dbReference type="Google" id="ProtNLM"/>
    </source>
</evidence>
<gene>
    <name evidence="2" type="ORF">KDX31_06325</name>
</gene>
<feature type="transmembrane region" description="Helical" evidence="1">
    <location>
        <begin position="7"/>
        <end position="31"/>
    </location>
</feature>